<dbReference type="PANTHER" id="PTHR33516:SF2">
    <property type="entry name" value="LEXA REPRESSOR-RELATED"/>
    <property type="match status" value="1"/>
</dbReference>
<dbReference type="GO" id="GO:0006355">
    <property type="term" value="P:regulation of DNA-templated transcription"/>
    <property type="evidence" value="ECO:0007669"/>
    <property type="project" value="InterPro"/>
</dbReference>
<evidence type="ECO:0000256" key="4">
    <source>
        <dbReference type="ARBA" id="ARBA00022813"/>
    </source>
</evidence>
<dbReference type="GO" id="GO:0003677">
    <property type="term" value="F:DNA binding"/>
    <property type="evidence" value="ECO:0007669"/>
    <property type="project" value="InterPro"/>
</dbReference>
<dbReference type="InterPro" id="IPR036286">
    <property type="entry name" value="LexA/Signal_pep-like_sf"/>
</dbReference>
<evidence type="ECO:0000256" key="6">
    <source>
        <dbReference type="ARBA" id="ARBA00023236"/>
    </source>
</evidence>
<organism evidence="9 10">
    <name type="scientific">Pseudomonas segetis</name>
    <dbReference type="NCBI Taxonomy" id="298908"/>
    <lineage>
        <taxon>Bacteria</taxon>
        <taxon>Pseudomonadati</taxon>
        <taxon>Pseudomonadota</taxon>
        <taxon>Gammaproteobacteria</taxon>
        <taxon>Pseudomonadales</taxon>
        <taxon>Pseudomonadaceae</taxon>
        <taxon>Pseudomonas</taxon>
    </lineage>
</organism>
<dbReference type="Pfam" id="PF00717">
    <property type="entry name" value="Peptidase_S24"/>
    <property type="match status" value="1"/>
</dbReference>
<sequence length="151" mass="16794">MHDQYLWAFVMYFQYHGLQLVGGAELPLYSFHVPAGFPSPAQDHIEREISLDELLGLRLPQTFLVRVAGDSMIGAGIFDGDLGVVDRAIEAKAGDIVIAALNNEPLVKRLHKEHGGYVLRSENPAYAPRPVLAGDEFSVWGVMRYSVRHHV</sequence>
<dbReference type="InterPro" id="IPR050077">
    <property type="entry name" value="LexA_repressor"/>
</dbReference>
<dbReference type="InterPro" id="IPR015927">
    <property type="entry name" value="Peptidase_S24_S26A/B/C"/>
</dbReference>
<feature type="domain" description="Peptidase S24/S26A/S26B/S26C" evidence="8">
    <location>
        <begin position="27"/>
        <end position="143"/>
    </location>
</feature>
<keyword evidence="5" id="KW-0234">DNA repair</keyword>
<gene>
    <name evidence="9" type="ORF">SAMN05216255_0348</name>
</gene>
<proteinExistence type="inferred from homology"/>
<protein>
    <submittedName>
        <fullName evidence="9">DNA polymerase V</fullName>
    </submittedName>
</protein>
<evidence type="ECO:0000313" key="9">
    <source>
        <dbReference type="EMBL" id="SNR81476.1"/>
    </source>
</evidence>
<comment type="similarity">
    <text evidence="1 7">Belongs to the peptidase S24 family.</text>
</comment>
<dbReference type="PANTHER" id="PTHR33516">
    <property type="entry name" value="LEXA REPRESSOR"/>
    <property type="match status" value="1"/>
</dbReference>
<dbReference type="GO" id="GO:0006281">
    <property type="term" value="P:DNA repair"/>
    <property type="evidence" value="ECO:0007669"/>
    <property type="project" value="UniProtKB-KW"/>
</dbReference>
<dbReference type="CDD" id="cd06529">
    <property type="entry name" value="S24_LexA-like"/>
    <property type="match status" value="1"/>
</dbReference>
<evidence type="ECO:0000259" key="8">
    <source>
        <dbReference type="Pfam" id="PF00717"/>
    </source>
</evidence>
<dbReference type="PRINTS" id="PR00726">
    <property type="entry name" value="LEXASERPTASE"/>
</dbReference>
<dbReference type="GO" id="GO:0009432">
    <property type="term" value="P:SOS response"/>
    <property type="evidence" value="ECO:0007669"/>
    <property type="project" value="UniProtKB-KW"/>
</dbReference>
<reference evidence="10" key="1">
    <citation type="submission" date="2017-06" db="EMBL/GenBank/DDBJ databases">
        <authorList>
            <person name="Varghese N."/>
            <person name="Submissions S."/>
        </authorList>
    </citation>
    <scope>NUCLEOTIDE SEQUENCE [LARGE SCALE GENOMIC DNA]</scope>
    <source>
        <strain evidence="10">CIP 108523</strain>
    </source>
</reference>
<dbReference type="InterPro" id="IPR039418">
    <property type="entry name" value="LexA-like"/>
</dbReference>
<evidence type="ECO:0000256" key="1">
    <source>
        <dbReference type="ARBA" id="ARBA00007484"/>
    </source>
</evidence>
<name>A0A238ZD69_9PSED</name>
<dbReference type="GO" id="GO:0016787">
    <property type="term" value="F:hydrolase activity"/>
    <property type="evidence" value="ECO:0007669"/>
    <property type="project" value="UniProtKB-KW"/>
</dbReference>
<evidence type="ECO:0000256" key="5">
    <source>
        <dbReference type="ARBA" id="ARBA00023204"/>
    </source>
</evidence>
<dbReference type="SUPFAM" id="SSF51306">
    <property type="entry name" value="LexA/Signal peptidase"/>
    <property type="match status" value="1"/>
</dbReference>
<dbReference type="NCBIfam" id="NF007621">
    <property type="entry name" value="PRK10276.1"/>
    <property type="match status" value="1"/>
</dbReference>
<evidence type="ECO:0000313" key="10">
    <source>
        <dbReference type="Proteomes" id="UP000242915"/>
    </source>
</evidence>
<keyword evidence="4 7" id="KW-0068">Autocatalytic cleavage</keyword>
<keyword evidence="2" id="KW-0227">DNA damage</keyword>
<evidence type="ECO:0000256" key="3">
    <source>
        <dbReference type="ARBA" id="ARBA00022801"/>
    </source>
</evidence>
<dbReference type="Gene3D" id="2.10.109.10">
    <property type="entry name" value="Umud Fragment, subunit A"/>
    <property type="match status" value="1"/>
</dbReference>
<keyword evidence="6" id="KW-0742">SOS response</keyword>
<evidence type="ECO:0000256" key="2">
    <source>
        <dbReference type="ARBA" id="ARBA00022763"/>
    </source>
</evidence>
<keyword evidence="3 7" id="KW-0378">Hydrolase</keyword>
<dbReference type="AlphaFoldDB" id="A0A238ZD69"/>
<keyword evidence="10" id="KW-1185">Reference proteome</keyword>
<evidence type="ECO:0000256" key="7">
    <source>
        <dbReference type="RuleBase" id="RU003991"/>
    </source>
</evidence>
<dbReference type="EMBL" id="FZOG01000001">
    <property type="protein sequence ID" value="SNR81476.1"/>
    <property type="molecule type" value="Genomic_DNA"/>
</dbReference>
<dbReference type="Proteomes" id="UP000242915">
    <property type="component" value="Unassembled WGS sequence"/>
</dbReference>
<dbReference type="InterPro" id="IPR006197">
    <property type="entry name" value="Peptidase_S24_LexA"/>
</dbReference>
<accession>A0A238ZD69</accession>